<keyword evidence="1" id="KW-1015">Disulfide bond</keyword>
<keyword evidence="3" id="KW-0732">Signal</keyword>
<feature type="domain" description="Peptidase S1" evidence="4">
    <location>
        <begin position="31"/>
        <end position="300"/>
    </location>
</feature>
<evidence type="ECO:0000313" key="6">
    <source>
        <dbReference type="Proteomes" id="UP000494040"/>
    </source>
</evidence>
<dbReference type="EnsemblMetazoa" id="XM_014391013.2">
    <property type="protein sequence ID" value="XP_014246499.1"/>
    <property type="gene ID" value="LOC106664924"/>
</dbReference>
<evidence type="ECO:0000256" key="2">
    <source>
        <dbReference type="ARBA" id="ARBA00024195"/>
    </source>
</evidence>
<dbReference type="PROSITE" id="PS50240">
    <property type="entry name" value="TRYPSIN_DOM"/>
    <property type="match status" value="1"/>
</dbReference>
<comment type="similarity">
    <text evidence="2">Belongs to the peptidase S1 family. CLIP subfamily.</text>
</comment>
<dbReference type="GO" id="GO:0006508">
    <property type="term" value="P:proteolysis"/>
    <property type="evidence" value="ECO:0007669"/>
    <property type="project" value="InterPro"/>
</dbReference>
<evidence type="ECO:0000256" key="1">
    <source>
        <dbReference type="ARBA" id="ARBA00023157"/>
    </source>
</evidence>
<dbReference type="SUPFAM" id="SSF50494">
    <property type="entry name" value="Trypsin-like serine proteases"/>
    <property type="match status" value="1"/>
</dbReference>
<dbReference type="Pfam" id="PF00089">
    <property type="entry name" value="Trypsin"/>
    <property type="match status" value="1"/>
</dbReference>
<feature type="signal peptide" evidence="3">
    <location>
        <begin position="1"/>
        <end position="24"/>
    </location>
</feature>
<dbReference type="InterPro" id="IPR009003">
    <property type="entry name" value="Peptidase_S1_PA"/>
</dbReference>
<evidence type="ECO:0000313" key="5">
    <source>
        <dbReference type="EnsemblMetazoa" id="XP_014246499.1"/>
    </source>
</evidence>
<keyword evidence="6" id="KW-1185">Reference proteome</keyword>
<dbReference type="InterPro" id="IPR043504">
    <property type="entry name" value="Peptidase_S1_PA_chymotrypsin"/>
</dbReference>
<protein>
    <recommendedName>
        <fullName evidence="4">Peptidase S1 domain-containing protein</fullName>
    </recommendedName>
</protein>
<accession>A0A8I6RJY5</accession>
<evidence type="ECO:0000256" key="3">
    <source>
        <dbReference type="SAM" id="SignalP"/>
    </source>
</evidence>
<dbReference type="InterPro" id="IPR001254">
    <property type="entry name" value="Trypsin_dom"/>
</dbReference>
<dbReference type="GO" id="GO:0004252">
    <property type="term" value="F:serine-type endopeptidase activity"/>
    <property type="evidence" value="ECO:0007669"/>
    <property type="project" value="InterPro"/>
</dbReference>
<dbReference type="KEGG" id="clec:106664924"/>
<dbReference type="RefSeq" id="XP_014246499.1">
    <property type="nucleotide sequence ID" value="XM_014391013.2"/>
</dbReference>
<dbReference type="PANTHER" id="PTHR24256">
    <property type="entry name" value="TRYPTASE-RELATED"/>
    <property type="match status" value="1"/>
</dbReference>
<evidence type="ECO:0000259" key="4">
    <source>
        <dbReference type="PROSITE" id="PS50240"/>
    </source>
</evidence>
<dbReference type="GeneID" id="106664924"/>
<dbReference type="SMART" id="SM00020">
    <property type="entry name" value="Tryp_SPc"/>
    <property type="match status" value="1"/>
</dbReference>
<name>A0A8I6RJY5_CIMLE</name>
<reference evidence="5" key="1">
    <citation type="submission" date="2022-01" db="UniProtKB">
        <authorList>
            <consortium name="EnsemblMetazoa"/>
        </authorList>
    </citation>
    <scope>IDENTIFICATION</scope>
</reference>
<feature type="chain" id="PRO_5035189810" description="Peptidase S1 domain-containing protein" evidence="3">
    <location>
        <begin position="25"/>
        <end position="307"/>
    </location>
</feature>
<dbReference type="Gene3D" id="2.40.10.10">
    <property type="entry name" value="Trypsin-like serine proteases"/>
    <property type="match status" value="2"/>
</dbReference>
<organism evidence="5 6">
    <name type="scientific">Cimex lectularius</name>
    <name type="common">Bed bug</name>
    <name type="synonym">Acanthia lectularia</name>
    <dbReference type="NCBI Taxonomy" id="79782"/>
    <lineage>
        <taxon>Eukaryota</taxon>
        <taxon>Metazoa</taxon>
        <taxon>Ecdysozoa</taxon>
        <taxon>Arthropoda</taxon>
        <taxon>Hexapoda</taxon>
        <taxon>Insecta</taxon>
        <taxon>Pterygota</taxon>
        <taxon>Neoptera</taxon>
        <taxon>Paraneoptera</taxon>
        <taxon>Hemiptera</taxon>
        <taxon>Heteroptera</taxon>
        <taxon>Panheteroptera</taxon>
        <taxon>Cimicomorpha</taxon>
        <taxon>Cimicidae</taxon>
        <taxon>Cimex</taxon>
    </lineage>
</organism>
<proteinExistence type="inferred from homology"/>
<dbReference type="Proteomes" id="UP000494040">
    <property type="component" value="Unassembled WGS sequence"/>
</dbReference>
<dbReference type="OrthoDB" id="8189841at2759"/>
<dbReference type="AlphaFoldDB" id="A0A8I6RJY5"/>
<dbReference type="InterPro" id="IPR051487">
    <property type="entry name" value="Ser/Thr_Proteases_Immune/Dev"/>
</dbReference>
<sequence length="307" mass="34454">MPVNIVLRIVGWIWLMDHVNFVSSTGQIVNIVGTRKAQYKEFPYSVVFISRSSNKPVSMGSVITGDKILSAAHSFYQLKDGAQVQIAANRLYAVGGSRFTTANEIGYEKRSLNSIKSHPDIKWLEHTVLNDIAVVYLFEPFKINDYVKPLSVFSTSTDVFKKKWYSLGESKIECDGLRFGVVSSTSNISFVNNNAFLKATRVRFLPQEDCQKLYPEIGEEFRKGYIYCVTSKYSNESMCVGDPGSSLQCEGNVYAIFIKSKGCGEHTQPALYLSLENYIIMFGLSGQNNILNSFIITFLSLLVSMCF</sequence>